<proteinExistence type="predicted"/>
<dbReference type="EMBL" id="BK015149">
    <property type="protein sequence ID" value="DAD92972.1"/>
    <property type="molecule type" value="Genomic_DNA"/>
</dbReference>
<accession>A0A8S5NEY5</accession>
<sequence length="58" mass="6875">MVGSRRRNHVFRVISSESPNCYVWRIGVMLFDWRILEPVAIVIGGNVRRNGIMWNFRI</sequence>
<name>A0A8S5NEY5_9CAUD</name>
<organism evidence="1">
    <name type="scientific">Siphoviridae sp. ctrok7</name>
    <dbReference type="NCBI Taxonomy" id="2826480"/>
    <lineage>
        <taxon>Viruses</taxon>
        <taxon>Duplodnaviria</taxon>
        <taxon>Heunggongvirae</taxon>
        <taxon>Uroviricota</taxon>
        <taxon>Caudoviricetes</taxon>
    </lineage>
</organism>
<reference evidence="1" key="1">
    <citation type="journal article" date="2021" name="Proc. Natl. Acad. Sci. U.S.A.">
        <title>A Catalog of Tens of Thousands of Viruses from Human Metagenomes Reveals Hidden Associations with Chronic Diseases.</title>
        <authorList>
            <person name="Tisza M.J."/>
            <person name="Buck C.B."/>
        </authorList>
    </citation>
    <scope>NUCLEOTIDE SEQUENCE</scope>
    <source>
        <strain evidence="1">Ctrok7</strain>
    </source>
</reference>
<evidence type="ECO:0000313" key="1">
    <source>
        <dbReference type="EMBL" id="DAD92972.1"/>
    </source>
</evidence>
<protein>
    <submittedName>
        <fullName evidence="1">Uncharacterized protein</fullName>
    </submittedName>
</protein>